<dbReference type="EMBL" id="KV876013">
    <property type="protein sequence ID" value="RZR73765.1"/>
    <property type="molecule type" value="Genomic_DNA"/>
</dbReference>
<organism evidence="1">
    <name type="scientific">Ensete ventricosum</name>
    <name type="common">Abyssinian banana</name>
    <name type="synonym">Musa ensete</name>
    <dbReference type="NCBI Taxonomy" id="4639"/>
    <lineage>
        <taxon>Eukaryota</taxon>
        <taxon>Viridiplantae</taxon>
        <taxon>Streptophyta</taxon>
        <taxon>Embryophyta</taxon>
        <taxon>Tracheophyta</taxon>
        <taxon>Spermatophyta</taxon>
        <taxon>Magnoliopsida</taxon>
        <taxon>Liliopsida</taxon>
        <taxon>Zingiberales</taxon>
        <taxon>Musaceae</taxon>
        <taxon>Ensete</taxon>
    </lineage>
</organism>
<name>A0A445MHM9_ENSVE</name>
<gene>
    <name evidence="1" type="ORF">BHM03_00027990</name>
</gene>
<evidence type="ECO:0000313" key="1">
    <source>
        <dbReference type="EMBL" id="RZR73765.1"/>
    </source>
</evidence>
<accession>A0A445MHM9</accession>
<sequence>ARYGQPPLVGVTRAVAPCSLAAGGSPLLASRSWSCPQLLLPLRVTAPCGLLPYKRPPLASDHLLQGAWPQLAAPL</sequence>
<dbReference type="AlphaFoldDB" id="A0A445MHM9"/>
<feature type="non-terminal residue" evidence="1">
    <location>
        <position position="1"/>
    </location>
</feature>
<dbReference type="Proteomes" id="UP000290560">
    <property type="component" value="Unassembled WGS sequence"/>
</dbReference>
<protein>
    <submittedName>
        <fullName evidence="1">Uncharacterized protein</fullName>
    </submittedName>
</protein>
<proteinExistence type="predicted"/>
<reference evidence="1" key="1">
    <citation type="journal article" date="2018" name="Data Brief">
        <title>Genome sequence data from 17 accessions of Ensete ventricosum, a staple food crop for millions in Ethiopia.</title>
        <authorList>
            <person name="Yemataw Z."/>
            <person name="Muzemil S."/>
            <person name="Ambachew D."/>
            <person name="Tripathi L."/>
            <person name="Tesfaye K."/>
            <person name="Chala A."/>
            <person name="Farbos A."/>
            <person name="O'Neill P."/>
            <person name="Moore K."/>
            <person name="Grant M."/>
            <person name="Studholme D.J."/>
        </authorList>
    </citation>
    <scope>NUCLEOTIDE SEQUENCE [LARGE SCALE GENOMIC DNA]</scope>
    <source>
        <tissue evidence="1">Leaf</tissue>
    </source>
</reference>